<gene>
    <name evidence="1" type="ORF">Vadar_017105</name>
</gene>
<dbReference type="Proteomes" id="UP000828048">
    <property type="component" value="Chromosome 5"/>
</dbReference>
<dbReference type="EMBL" id="CM037155">
    <property type="protein sequence ID" value="KAH7846699.1"/>
    <property type="molecule type" value="Genomic_DNA"/>
</dbReference>
<accession>A0ACB7XZJ5</accession>
<keyword evidence="2" id="KW-1185">Reference proteome</keyword>
<sequence>MHRLPIFIPQKSPIVRLLELDCDSGFRIRRGIASFLVRRSSAANMKVISARNLPATMTEQGLGQCLAAFGKIVDVKIVFDNQPSQRPRVVGFVYFDHVHEDVSKEPIEVEGRLLEIRKADGVFGNPLSQKDVSLISDVVKRNRSAVEFYNQTNKLTKLNSYRFDYISERSFSDIFEKCCETELEPLAEFLIAKEMIVFADRPTSTVAWKRNGEGGGLFRNHMGHVLGMFSVRFPSLDSVEHSEFRALLIGLTLALKIGFTALIIELDSLLVVQAIQGSWDFGPEIWGYLRIRSIMTEDKVKKDKWKKANCSLNDGTQSAHGTQSAIGSQLVSVTSAPRALYTLDKNTGNRLEIAFSSREDKVKKEKWKKANCSLKDGTQSAHGTQSAIGSQLVGVTSAPRALYTLDKNTGNRLEIAFSSRVDKVKKDKWKKAKCSLKDGTQSSRVIGGLNKQLLAYMAMLIRRGIRSV</sequence>
<proteinExistence type="predicted"/>
<organism evidence="1 2">
    <name type="scientific">Vaccinium darrowii</name>
    <dbReference type="NCBI Taxonomy" id="229202"/>
    <lineage>
        <taxon>Eukaryota</taxon>
        <taxon>Viridiplantae</taxon>
        <taxon>Streptophyta</taxon>
        <taxon>Embryophyta</taxon>
        <taxon>Tracheophyta</taxon>
        <taxon>Spermatophyta</taxon>
        <taxon>Magnoliopsida</taxon>
        <taxon>eudicotyledons</taxon>
        <taxon>Gunneridae</taxon>
        <taxon>Pentapetalae</taxon>
        <taxon>asterids</taxon>
        <taxon>Ericales</taxon>
        <taxon>Ericaceae</taxon>
        <taxon>Vaccinioideae</taxon>
        <taxon>Vaccinieae</taxon>
        <taxon>Vaccinium</taxon>
    </lineage>
</organism>
<reference evidence="1 2" key="1">
    <citation type="journal article" date="2021" name="Hortic Res">
        <title>High-quality reference genome and annotation aids understanding of berry development for evergreen blueberry (Vaccinium darrowii).</title>
        <authorList>
            <person name="Yu J."/>
            <person name="Hulse-Kemp A.M."/>
            <person name="Babiker E."/>
            <person name="Staton M."/>
        </authorList>
    </citation>
    <scope>NUCLEOTIDE SEQUENCE [LARGE SCALE GENOMIC DNA]</scope>
    <source>
        <strain evidence="2">cv. NJ 8807/NJ 8810</strain>
        <tissue evidence="1">Young leaf</tissue>
    </source>
</reference>
<name>A0ACB7XZJ5_9ERIC</name>
<protein>
    <submittedName>
        <fullName evidence="1">Uncharacterized protein</fullName>
    </submittedName>
</protein>
<evidence type="ECO:0000313" key="2">
    <source>
        <dbReference type="Proteomes" id="UP000828048"/>
    </source>
</evidence>
<evidence type="ECO:0000313" key="1">
    <source>
        <dbReference type="EMBL" id="KAH7846699.1"/>
    </source>
</evidence>
<comment type="caution">
    <text evidence="1">The sequence shown here is derived from an EMBL/GenBank/DDBJ whole genome shotgun (WGS) entry which is preliminary data.</text>
</comment>